<proteinExistence type="predicted"/>
<organism evidence="1">
    <name type="scientific">Octopus bimaculoides</name>
    <name type="common">California two-spotted octopus</name>
    <dbReference type="NCBI Taxonomy" id="37653"/>
    <lineage>
        <taxon>Eukaryota</taxon>
        <taxon>Metazoa</taxon>
        <taxon>Spiralia</taxon>
        <taxon>Lophotrochozoa</taxon>
        <taxon>Mollusca</taxon>
        <taxon>Cephalopoda</taxon>
        <taxon>Coleoidea</taxon>
        <taxon>Octopodiformes</taxon>
        <taxon>Octopoda</taxon>
        <taxon>Incirrata</taxon>
        <taxon>Octopodidae</taxon>
        <taxon>Octopus</taxon>
    </lineage>
</organism>
<sequence length="53" mass="6188">MVTHSLNLIQLAVTSIFKKLHNYYRHFISSDGQMYGTMFSIISLWREGTSYNS</sequence>
<evidence type="ECO:0000313" key="1">
    <source>
        <dbReference type="EMBL" id="KOF96679.1"/>
    </source>
</evidence>
<reference evidence="1" key="1">
    <citation type="submission" date="2015-07" db="EMBL/GenBank/DDBJ databases">
        <title>MeaNS - Measles Nucleotide Surveillance Program.</title>
        <authorList>
            <person name="Tran T."/>
            <person name="Druce J."/>
        </authorList>
    </citation>
    <scope>NUCLEOTIDE SEQUENCE</scope>
    <source>
        <strain evidence="1">UCB-OBI-ISO-001</strain>
        <tissue evidence="1">Gonad</tissue>
    </source>
</reference>
<gene>
    <name evidence="1" type="ORF">OCBIM_22034053mg</name>
</gene>
<protein>
    <submittedName>
        <fullName evidence="1">Uncharacterized protein</fullName>
    </submittedName>
</protein>
<dbReference type="AlphaFoldDB" id="A0A0L8I5Q4"/>
<dbReference type="EMBL" id="KQ416508">
    <property type="protein sequence ID" value="KOF96679.1"/>
    <property type="molecule type" value="Genomic_DNA"/>
</dbReference>
<name>A0A0L8I5Q4_OCTBM</name>
<accession>A0A0L8I5Q4</accession>